<reference evidence="2" key="1">
    <citation type="journal article" date="2023" name="Science">
        <title>Genome structures resolve the early diversification of teleost fishes.</title>
        <authorList>
            <person name="Parey E."/>
            <person name="Louis A."/>
            <person name="Montfort J."/>
            <person name="Bouchez O."/>
            <person name="Roques C."/>
            <person name="Iampietro C."/>
            <person name="Lluch J."/>
            <person name="Castinel A."/>
            <person name="Donnadieu C."/>
            <person name="Desvignes T."/>
            <person name="Floi Bucao C."/>
            <person name="Jouanno E."/>
            <person name="Wen M."/>
            <person name="Mejri S."/>
            <person name="Dirks R."/>
            <person name="Jansen H."/>
            <person name="Henkel C."/>
            <person name="Chen W.J."/>
            <person name="Zahm M."/>
            <person name="Cabau C."/>
            <person name="Klopp C."/>
            <person name="Thompson A.W."/>
            <person name="Robinson-Rechavi M."/>
            <person name="Braasch I."/>
            <person name="Lecointre G."/>
            <person name="Bobe J."/>
            <person name="Postlethwait J.H."/>
            <person name="Berthelot C."/>
            <person name="Roest Crollius H."/>
            <person name="Guiguen Y."/>
        </authorList>
    </citation>
    <scope>NUCLEOTIDE SEQUENCE</scope>
    <source>
        <strain evidence="2">NC1722</strain>
    </source>
</reference>
<sequence>MEIAVDRSALELTQPGAQTAERALSLQGDTRGSSWIRIQTPCSEPSDHAFIAPTLAGMSWKRHVMTTATHRPPSSPSQGREGEEGAFPVSAGCMLQS</sequence>
<evidence type="ECO:0000313" key="2">
    <source>
        <dbReference type="EMBL" id="KAJ8390008.1"/>
    </source>
</evidence>
<comment type="caution">
    <text evidence="2">The sequence shown here is derived from an EMBL/GenBank/DDBJ whole genome shotgun (WGS) entry which is preliminary data.</text>
</comment>
<protein>
    <submittedName>
        <fullName evidence="2">Uncharacterized protein</fullName>
    </submittedName>
</protein>
<name>A0AAD7RTE1_9TELE</name>
<dbReference type="AlphaFoldDB" id="A0AAD7RTE1"/>
<evidence type="ECO:0000313" key="3">
    <source>
        <dbReference type="Proteomes" id="UP001221898"/>
    </source>
</evidence>
<gene>
    <name evidence="2" type="ORF">AAFF_G00111690</name>
</gene>
<keyword evidence="3" id="KW-1185">Reference proteome</keyword>
<dbReference type="EMBL" id="JAINUG010000175">
    <property type="protein sequence ID" value="KAJ8390008.1"/>
    <property type="molecule type" value="Genomic_DNA"/>
</dbReference>
<evidence type="ECO:0000256" key="1">
    <source>
        <dbReference type="SAM" id="MobiDB-lite"/>
    </source>
</evidence>
<accession>A0AAD7RTE1</accession>
<dbReference type="Proteomes" id="UP001221898">
    <property type="component" value="Unassembled WGS sequence"/>
</dbReference>
<organism evidence="2 3">
    <name type="scientific">Aldrovandia affinis</name>
    <dbReference type="NCBI Taxonomy" id="143900"/>
    <lineage>
        <taxon>Eukaryota</taxon>
        <taxon>Metazoa</taxon>
        <taxon>Chordata</taxon>
        <taxon>Craniata</taxon>
        <taxon>Vertebrata</taxon>
        <taxon>Euteleostomi</taxon>
        <taxon>Actinopterygii</taxon>
        <taxon>Neopterygii</taxon>
        <taxon>Teleostei</taxon>
        <taxon>Notacanthiformes</taxon>
        <taxon>Halosauridae</taxon>
        <taxon>Aldrovandia</taxon>
    </lineage>
</organism>
<feature type="region of interest" description="Disordered" evidence="1">
    <location>
        <begin position="67"/>
        <end position="97"/>
    </location>
</feature>
<proteinExistence type="predicted"/>